<gene>
    <name evidence="3" type="ORF">CHM34_03645</name>
</gene>
<feature type="transmembrane region" description="Helical" evidence="2">
    <location>
        <begin position="138"/>
        <end position="161"/>
    </location>
</feature>
<evidence type="ECO:0000313" key="4">
    <source>
        <dbReference type="Proteomes" id="UP000215459"/>
    </source>
</evidence>
<dbReference type="PANTHER" id="PTHR23526:SF2">
    <property type="entry name" value="MAJOR FACILITATOR SUPERFAMILY (MFS) PROFILE DOMAIN-CONTAINING PROTEIN"/>
    <property type="match status" value="1"/>
</dbReference>
<feature type="transmembrane region" description="Helical" evidence="2">
    <location>
        <begin position="351"/>
        <end position="367"/>
    </location>
</feature>
<dbReference type="Gene3D" id="1.20.1250.20">
    <property type="entry name" value="MFS general substrate transporter like domains"/>
    <property type="match status" value="1"/>
</dbReference>
<feature type="transmembrane region" description="Helical" evidence="2">
    <location>
        <begin position="218"/>
        <end position="244"/>
    </location>
</feature>
<dbReference type="PANTHER" id="PTHR23526">
    <property type="entry name" value="INTEGRAL MEMBRANE TRANSPORT PROTEIN-RELATED"/>
    <property type="match status" value="1"/>
</dbReference>
<dbReference type="Pfam" id="PF07690">
    <property type="entry name" value="MFS_1"/>
    <property type="match status" value="1"/>
</dbReference>
<dbReference type="InterPro" id="IPR011701">
    <property type="entry name" value="MFS"/>
</dbReference>
<dbReference type="EMBL" id="NOWF01000002">
    <property type="protein sequence ID" value="OYD08887.1"/>
    <property type="molecule type" value="Genomic_DNA"/>
</dbReference>
<dbReference type="InterPro" id="IPR036259">
    <property type="entry name" value="MFS_trans_sf"/>
</dbReference>
<dbReference type="Proteomes" id="UP000215459">
    <property type="component" value="Unassembled WGS sequence"/>
</dbReference>
<feature type="transmembrane region" description="Helical" evidence="2">
    <location>
        <begin position="282"/>
        <end position="299"/>
    </location>
</feature>
<evidence type="ECO:0000313" key="3">
    <source>
        <dbReference type="EMBL" id="OYD08887.1"/>
    </source>
</evidence>
<accession>A0A235BAJ1</accession>
<dbReference type="GO" id="GO:0005886">
    <property type="term" value="C:plasma membrane"/>
    <property type="evidence" value="ECO:0007669"/>
    <property type="project" value="UniProtKB-SubCell"/>
</dbReference>
<keyword evidence="4" id="KW-1185">Reference proteome</keyword>
<sequence>MRLLGETNRLDKAAWLLLIISGLFALSTALSNTFVNVYLWKLKKDFALIGRYNLVNYAAMAITFIGAGRMAKRVDRVIAIRLGVALQAFFYLAVLWLGTSAPRYVTLLGMFIGVGSGFFWLAYNVLYFEITERYNRDIYNGINGLLTSVAGIVAPAVSGLVITRVDQLTGYRVIFSLSLSVFLVAVVISFMLKRRSARGIYRLRDILRLTFNRESHWYWVNLAMIAQGVREGLFAFLISLLVYVATGSELALGGYLTVSSAVALISYFLVGRWMRMSWRNESILFGAVMMGVVVLPLMWEVNTWTLIILGVGAALFYPVYMVPLTSVVFDVIGENQRTARLRVEYVVARELSLNTGRILSVGVFLWWIRRMPDPSEVKWLVLAVGFVQIFAWLTIRRIPLLEQE</sequence>
<feature type="transmembrane region" description="Helical" evidence="2">
    <location>
        <begin position="379"/>
        <end position="395"/>
    </location>
</feature>
<keyword evidence="2" id="KW-1133">Transmembrane helix</keyword>
<organism evidence="3 4">
    <name type="scientific">Paludifilum halophilum</name>
    <dbReference type="NCBI Taxonomy" id="1642702"/>
    <lineage>
        <taxon>Bacteria</taxon>
        <taxon>Bacillati</taxon>
        <taxon>Bacillota</taxon>
        <taxon>Bacilli</taxon>
        <taxon>Bacillales</taxon>
        <taxon>Thermoactinomycetaceae</taxon>
        <taxon>Paludifilum</taxon>
    </lineage>
</organism>
<feature type="transmembrane region" description="Helical" evidence="2">
    <location>
        <begin position="12"/>
        <end position="34"/>
    </location>
</feature>
<comment type="subcellular location">
    <subcellularLocation>
        <location evidence="1">Cell membrane</location>
        <topology evidence="1">Multi-pass membrane protein</topology>
    </subcellularLocation>
</comment>
<keyword evidence="2" id="KW-0472">Membrane</keyword>
<reference evidence="3 4" key="1">
    <citation type="submission" date="2017-07" db="EMBL/GenBank/DDBJ databases">
        <title>The genome sequence of Paludifilum halophilum highlights mechanisms for microbial adaptation to high salt environemnts.</title>
        <authorList>
            <person name="Belbahri L."/>
        </authorList>
    </citation>
    <scope>NUCLEOTIDE SEQUENCE [LARGE SCALE GENOMIC DNA]</scope>
    <source>
        <strain evidence="3 4">DSM 102817</strain>
    </source>
</reference>
<feature type="transmembrane region" description="Helical" evidence="2">
    <location>
        <begin position="305"/>
        <end position="331"/>
    </location>
</feature>
<evidence type="ECO:0000256" key="2">
    <source>
        <dbReference type="SAM" id="Phobius"/>
    </source>
</evidence>
<evidence type="ECO:0000256" key="1">
    <source>
        <dbReference type="ARBA" id="ARBA00004651"/>
    </source>
</evidence>
<dbReference type="GO" id="GO:0022857">
    <property type="term" value="F:transmembrane transporter activity"/>
    <property type="evidence" value="ECO:0007669"/>
    <property type="project" value="InterPro"/>
</dbReference>
<feature type="transmembrane region" description="Helical" evidence="2">
    <location>
        <begin position="173"/>
        <end position="192"/>
    </location>
</feature>
<feature type="transmembrane region" description="Helical" evidence="2">
    <location>
        <begin position="104"/>
        <end position="126"/>
    </location>
</feature>
<feature type="transmembrane region" description="Helical" evidence="2">
    <location>
        <begin position="78"/>
        <end position="98"/>
    </location>
</feature>
<dbReference type="SUPFAM" id="SSF103473">
    <property type="entry name" value="MFS general substrate transporter"/>
    <property type="match status" value="1"/>
</dbReference>
<name>A0A235BAJ1_9BACL</name>
<keyword evidence="2" id="KW-0812">Transmembrane</keyword>
<comment type="caution">
    <text evidence="3">The sequence shown here is derived from an EMBL/GenBank/DDBJ whole genome shotgun (WGS) entry which is preliminary data.</text>
</comment>
<proteinExistence type="predicted"/>
<dbReference type="AlphaFoldDB" id="A0A235BAJ1"/>
<protein>
    <recommendedName>
        <fullName evidence="5">MFS transporter</fullName>
    </recommendedName>
</protein>
<feature type="transmembrane region" description="Helical" evidence="2">
    <location>
        <begin position="54"/>
        <end position="71"/>
    </location>
</feature>
<dbReference type="RefSeq" id="WP_094263235.1">
    <property type="nucleotide sequence ID" value="NZ_NOWF01000002.1"/>
</dbReference>
<dbReference type="OrthoDB" id="2086294at2"/>
<feature type="transmembrane region" description="Helical" evidence="2">
    <location>
        <begin position="250"/>
        <end position="270"/>
    </location>
</feature>
<evidence type="ECO:0008006" key="5">
    <source>
        <dbReference type="Google" id="ProtNLM"/>
    </source>
</evidence>
<dbReference type="InterPro" id="IPR052528">
    <property type="entry name" value="Sugar_transport-like"/>
</dbReference>